<keyword evidence="2" id="KW-1185">Reference proteome</keyword>
<dbReference type="Proteomes" id="UP000182108">
    <property type="component" value="Unassembled WGS sequence"/>
</dbReference>
<dbReference type="InterPro" id="IPR021233">
    <property type="entry name" value="DUF2783"/>
</dbReference>
<sequence length="77" mass="8828">MMINLEYNFREPRTRTFYGYEAGDAFYEALIEAHRDLDEEQSALVNARLVLLLANHVGDVDLLREAIRLAREDVTGG</sequence>
<evidence type="ECO:0008006" key="3">
    <source>
        <dbReference type="Google" id="ProtNLM"/>
    </source>
</evidence>
<organism evidence="1 2">
    <name type="scientific">Tepidiphilus thermophilus</name>
    <dbReference type="NCBI Taxonomy" id="876478"/>
    <lineage>
        <taxon>Bacteria</taxon>
        <taxon>Pseudomonadati</taxon>
        <taxon>Pseudomonadota</taxon>
        <taxon>Hydrogenophilia</taxon>
        <taxon>Hydrogenophilales</taxon>
        <taxon>Hydrogenophilaceae</taxon>
        <taxon>Tepidiphilus</taxon>
    </lineage>
</organism>
<dbReference type="Pfam" id="PF10932">
    <property type="entry name" value="DUF2783"/>
    <property type="match status" value="1"/>
</dbReference>
<evidence type="ECO:0000313" key="1">
    <source>
        <dbReference type="EMBL" id="CUB06527.1"/>
    </source>
</evidence>
<reference evidence="2" key="1">
    <citation type="submission" date="2015-08" db="EMBL/GenBank/DDBJ databases">
        <authorList>
            <person name="Babu N.S."/>
            <person name="Beckwith C.J."/>
            <person name="Beseler K.G."/>
            <person name="Brison A."/>
            <person name="Carone J.V."/>
            <person name="Caskin T.P."/>
            <person name="Diamond M."/>
            <person name="Durham M.E."/>
            <person name="Foxe J.M."/>
            <person name="Go M."/>
            <person name="Henderson B.A."/>
            <person name="Jones I.B."/>
            <person name="McGettigan J.A."/>
            <person name="Micheletti S.J."/>
            <person name="Nasrallah M.E."/>
            <person name="Ortiz D."/>
            <person name="Piller C.R."/>
            <person name="Privatt S.R."/>
            <person name="Schneider S.L."/>
            <person name="Sharp S."/>
            <person name="Smith T.C."/>
            <person name="Stanton J.D."/>
            <person name="Ullery H.E."/>
            <person name="Wilson R.J."/>
            <person name="Serrano M.G."/>
            <person name="Buck G."/>
            <person name="Lee V."/>
            <person name="Wang Y."/>
            <person name="Carvalho R."/>
            <person name="Voegtly L."/>
            <person name="Shi R."/>
            <person name="Duckworth R."/>
            <person name="Johnson A."/>
            <person name="Loviza R."/>
            <person name="Walstead R."/>
            <person name="Shah Z."/>
            <person name="Kiflezghi M."/>
            <person name="Wade K."/>
            <person name="Ball S.L."/>
            <person name="Bradley K.W."/>
            <person name="Asai D.J."/>
            <person name="Bowman C.A."/>
            <person name="Russell D.A."/>
            <person name="Pope W.H."/>
            <person name="Jacobs-Sera D."/>
            <person name="Hendrix R.W."/>
            <person name="Hatfull G.F."/>
        </authorList>
    </citation>
    <scope>NUCLEOTIDE SEQUENCE [LARGE SCALE GENOMIC DNA]</scope>
    <source>
        <strain evidence="2">JCM 19170</strain>
    </source>
</reference>
<accession>A0A0K6IT70</accession>
<dbReference type="OrthoDB" id="6460891at2"/>
<protein>
    <recommendedName>
        <fullName evidence="3">Small subunit of monooxygenase</fullName>
    </recommendedName>
</protein>
<dbReference type="RefSeq" id="WP_055423148.1">
    <property type="nucleotide sequence ID" value="NZ_CYHH01000003.1"/>
</dbReference>
<proteinExistence type="predicted"/>
<evidence type="ECO:0000313" key="2">
    <source>
        <dbReference type="Proteomes" id="UP000182108"/>
    </source>
</evidence>
<dbReference type="AlphaFoldDB" id="A0A0K6IT70"/>
<dbReference type="EMBL" id="CYHH01000003">
    <property type="protein sequence ID" value="CUB06527.1"/>
    <property type="molecule type" value="Genomic_DNA"/>
</dbReference>
<gene>
    <name evidence="1" type="ORF">Ga0061068_103191</name>
</gene>
<name>A0A0K6IT70_9PROT</name>